<keyword evidence="6" id="KW-0378">Hydrolase</keyword>
<evidence type="ECO:0008006" key="14">
    <source>
        <dbReference type="Google" id="ProtNLM"/>
    </source>
</evidence>
<proteinExistence type="inferred from homology"/>
<dbReference type="GO" id="GO:0005886">
    <property type="term" value="C:plasma membrane"/>
    <property type="evidence" value="ECO:0007669"/>
    <property type="project" value="UniProtKB-SubCell"/>
</dbReference>
<evidence type="ECO:0000256" key="7">
    <source>
        <dbReference type="ARBA" id="ARBA00022833"/>
    </source>
</evidence>
<organism evidence="12 13">
    <name type="scientific">Odynerus spinipes</name>
    <dbReference type="NCBI Taxonomy" id="1348599"/>
    <lineage>
        <taxon>Eukaryota</taxon>
        <taxon>Metazoa</taxon>
        <taxon>Ecdysozoa</taxon>
        <taxon>Arthropoda</taxon>
        <taxon>Hexapoda</taxon>
        <taxon>Insecta</taxon>
        <taxon>Pterygota</taxon>
        <taxon>Neoptera</taxon>
        <taxon>Endopterygota</taxon>
        <taxon>Hymenoptera</taxon>
        <taxon>Apocrita</taxon>
        <taxon>Aculeata</taxon>
        <taxon>Vespoidea</taxon>
        <taxon>Vespidae</taxon>
        <taxon>Eumeninae</taxon>
        <taxon>Odynerus</taxon>
    </lineage>
</organism>
<gene>
    <name evidence="12" type="ORF">KPH14_005485</name>
</gene>
<feature type="domain" description="Peptidase M13 N-terminal" evidence="11">
    <location>
        <begin position="59"/>
        <end position="457"/>
    </location>
</feature>
<accession>A0AAD9RBT3</accession>
<evidence type="ECO:0000259" key="10">
    <source>
        <dbReference type="Pfam" id="PF01431"/>
    </source>
</evidence>
<dbReference type="InterPro" id="IPR024079">
    <property type="entry name" value="MetalloPept_cat_dom_sf"/>
</dbReference>
<keyword evidence="4" id="KW-0645">Protease</keyword>
<dbReference type="GO" id="GO:0004222">
    <property type="term" value="F:metalloendopeptidase activity"/>
    <property type="evidence" value="ECO:0007669"/>
    <property type="project" value="InterPro"/>
</dbReference>
<protein>
    <recommendedName>
        <fullName evidence="14">Endothelin-converting enzyme-like 1</fullName>
    </recommendedName>
</protein>
<comment type="caution">
    <text evidence="12">The sequence shown here is derived from an EMBL/GenBank/DDBJ whole genome shotgun (WGS) entry which is preliminary data.</text>
</comment>
<comment type="cofactor">
    <cofactor evidence="1">
        <name>Zn(2+)</name>
        <dbReference type="ChEBI" id="CHEBI:29105"/>
    </cofactor>
</comment>
<dbReference type="PANTHER" id="PTHR11733">
    <property type="entry name" value="ZINC METALLOPROTEASE FAMILY M13 NEPRILYSIN-RELATED"/>
    <property type="match status" value="1"/>
</dbReference>
<dbReference type="Gene3D" id="1.10.1380.10">
    <property type="entry name" value="Neutral endopeptidase , domain2"/>
    <property type="match status" value="1"/>
</dbReference>
<dbReference type="Pfam" id="PF05649">
    <property type="entry name" value="Peptidase_M13_N"/>
    <property type="match status" value="1"/>
</dbReference>
<evidence type="ECO:0000259" key="11">
    <source>
        <dbReference type="Pfam" id="PF05649"/>
    </source>
</evidence>
<dbReference type="Gene3D" id="3.40.390.10">
    <property type="entry name" value="Collagenase (Catalytic Domain)"/>
    <property type="match status" value="2"/>
</dbReference>
<evidence type="ECO:0000256" key="1">
    <source>
        <dbReference type="ARBA" id="ARBA00001947"/>
    </source>
</evidence>
<evidence type="ECO:0000256" key="6">
    <source>
        <dbReference type="ARBA" id="ARBA00022801"/>
    </source>
</evidence>
<evidence type="ECO:0000256" key="4">
    <source>
        <dbReference type="ARBA" id="ARBA00022670"/>
    </source>
</evidence>
<evidence type="ECO:0000256" key="9">
    <source>
        <dbReference type="SAM" id="SignalP"/>
    </source>
</evidence>
<dbReference type="AlphaFoldDB" id="A0AAD9RBT3"/>
<dbReference type="PANTHER" id="PTHR11733:SF232">
    <property type="entry name" value="NEPRILYSIN METALLOPEPTIDASE FAMILY"/>
    <property type="match status" value="1"/>
</dbReference>
<sequence>MLPYFARICVLLIIFLKNWSVTSHPWNEYFFMNRPICNSQKCKEQAKFLNGIINRKVNPCDDFYEYVCGRWEEKYPLPAYYSEWSIDMVISVQSMEQLREILEETPSDNDVTGLKHAKALYKACVNIPSLDLMDAQSLRYYINTVNNFPLFLKKAEIVAGRRASWLAVHNYYLSLTGDSAFFAVNIKANKEDNMKPLLRISPMVSPFGLIEPAEILTVLKYRLYKEFLLALINHVIPANMFKVSYALIEKRLLDVLVFRRQIWKLTLHYETPTGCSPGAMHKFDDLYSDESPISWSKIVYALYKNTDKPLSINSMKICIDQKKYFYLLGRIINRTPYDVIVNHIQLYFIERHLHLTPHLRELLMKTVIRDGKLEERIRYLGRRGYRCITDNEERDAIGKAYIRKFFPLSKKKEGELIVNKLKEMMKIQVDDSTWLNNVTKHKALNTIDNMKTAIGYPDYYDNPLLLFDYSNSKETVQPALTEAFYSVHKNRLSISASFFTPPLYHLKFPQAIIFGTIGGLLAHEMYHAFSTDVVDCKNAPSCWSKTMSTIHAMKSVCYFTQFHNKTVIELNSIPNAPKIDGLRTIDENISDSMGLNLAYWTFRKETWKTKKCTNLNLYDITCEQLFFISFALSFCGTRTLDKTMEAVQYHVHSTDRLRVNGAVSNLKEFSEAFKCRRNSPMNPSKKCYLWK</sequence>
<dbReference type="CDD" id="cd08662">
    <property type="entry name" value="M13"/>
    <property type="match status" value="1"/>
</dbReference>
<dbReference type="InterPro" id="IPR008753">
    <property type="entry name" value="Peptidase_M13_N"/>
</dbReference>
<evidence type="ECO:0000256" key="2">
    <source>
        <dbReference type="ARBA" id="ARBA00004401"/>
    </source>
</evidence>
<evidence type="ECO:0000313" key="12">
    <source>
        <dbReference type="EMBL" id="KAK2576853.1"/>
    </source>
</evidence>
<feature type="chain" id="PRO_5041976146" description="Endothelin-converting enzyme-like 1" evidence="9">
    <location>
        <begin position="24"/>
        <end position="691"/>
    </location>
</feature>
<dbReference type="PROSITE" id="PS51885">
    <property type="entry name" value="NEPRILYSIN"/>
    <property type="match status" value="1"/>
</dbReference>
<keyword evidence="8" id="KW-0482">Metalloprotease</keyword>
<dbReference type="GO" id="GO:0046872">
    <property type="term" value="F:metal ion binding"/>
    <property type="evidence" value="ECO:0007669"/>
    <property type="project" value="UniProtKB-KW"/>
</dbReference>
<evidence type="ECO:0000313" key="13">
    <source>
        <dbReference type="Proteomes" id="UP001258017"/>
    </source>
</evidence>
<reference evidence="12" key="1">
    <citation type="submission" date="2021-08" db="EMBL/GenBank/DDBJ databases">
        <authorList>
            <person name="Misof B."/>
            <person name="Oliver O."/>
            <person name="Podsiadlowski L."/>
            <person name="Donath A."/>
            <person name="Peters R."/>
            <person name="Mayer C."/>
            <person name="Rust J."/>
            <person name="Gunkel S."/>
            <person name="Lesny P."/>
            <person name="Martin S."/>
            <person name="Oeyen J.P."/>
            <person name="Petersen M."/>
            <person name="Panagiotis P."/>
            <person name="Wilbrandt J."/>
            <person name="Tanja T."/>
        </authorList>
    </citation>
    <scope>NUCLEOTIDE SEQUENCE</scope>
    <source>
        <strain evidence="12">GBR_01_08_01A</strain>
        <tissue evidence="12">Thorax + abdomen</tissue>
    </source>
</reference>
<keyword evidence="5" id="KW-0479">Metal-binding</keyword>
<dbReference type="Proteomes" id="UP001258017">
    <property type="component" value="Unassembled WGS sequence"/>
</dbReference>
<dbReference type="SUPFAM" id="SSF55486">
    <property type="entry name" value="Metalloproteases ('zincins'), catalytic domain"/>
    <property type="match status" value="1"/>
</dbReference>
<dbReference type="InterPro" id="IPR018497">
    <property type="entry name" value="Peptidase_M13_C"/>
</dbReference>
<dbReference type="EMBL" id="JAIFRP010004405">
    <property type="protein sequence ID" value="KAK2576853.1"/>
    <property type="molecule type" value="Genomic_DNA"/>
</dbReference>
<dbReference type="Pfam" id="PF01431">
    <property type="entry name" value="Peptidase_M13"/>
    <property type="match status" value="1"/>
</dbReference>
<comment type="subcellular location">
    <subcellularLocation>
        <location evidence="2">Cell membrane</location>
        <topology evidence="2">Single-pass type II membrane protein</topology>
    </subcellularLocation>
</comment>
<feature type="signal peptide" evidence="9">
    <location>
        <begin position="1"/>
        <end position="23"/>
    </location>
</feature>
<reference evidence="12" key="2">
    <citation type="journal article" date="2023" name="Commun. Biol.">
        <title>Intrasexual cuticular hydrocarbon dimorphism in a wasp sheds light on hydrocarbon biosynthesis genes in Hymenoptera.</title>
        <authorList>
            <person name="Moris V.C."/>
            <person name="Podsiadlowski L."/>
            <person name="Martin S."/>
            <person name="Oeyen J.P."/>
            <person name="Donath A."/>
            <person name="Petersen M."/>
            <person name="Wilbrandt J."/>
            <person name="Misof B."/>
            <person name="Liedtke D."/>
            <person name="Thamm M."/>
            <person name="Scheiner R."/>
            <person name="Schmitt T."/>
            <person name="Niehuis O."/>
        </authorList>
    </citation>
    <scope>NUCLEOTIDE SEQUENCE</scope>
    <source>
        <strain evidence="12">GBR_01_08_01A</strain>
    </source>
</reference>
<feature type="domain" description="Peptidase M13 C-terminal" evidence="10">
    <location>
        <begin position="483"/>
        <end position="688"/>
    </location>
</feature>
<keyword evidence="13" id="KW-1185">Reference proteome</keyword>
<dbReference type="GO" id="GO:0016485">
    <property type="term" value="P:protein processing"/>
    <property type="evidence" value="ECO:0007669"/>
    <property type="project" value="TreeGrafter"/>
</dbReference>
<evidence type="ECO:0000256" key="8">
    <source>
        <dbReference type="ARBA" id="ARBA00023049"/>
    </source>
</evidence>
<comment type="similarity">
    <text evidence="3">Belongs to the peptidase M13 family.</text>
</comment>
<dbReference type="InterPro" id="IPR000718">
    <property type="entry name" value="Peptidase_M13"/>
</dbReference>
<keyword evidence="9" id="KW-0732">Signal</keyword>
<evidence type="ECO:0000256" key="5">
    <source>
        <dbReference type="ARBA" id="ARBA00022723"/>
    </source>
</evidence>
<evidence type="ECO:0000256" key="3">
    <source>
        <dbReference type="ARBA" id="ARBA00007357"/>
    </source>
</evidence>
<keyword evidence="7" id="KW-0862">Zinc</keyword>
<name>A0AAD9RBT3_9HYME</name>
<dbReference type="InterPro" id="IPR042089">
    <property type="entry name" value="Peptidase_M13_dom_2"/>
</dbReference>